<feature type="compositionally biased region" description="Basic and acidic residues" evidence="1">
    <location>
        <begin position="110"/>
        <end position="123"/>
    </location>
</feature>
<name>A0A516H4I9_9PROT</name>
<dbReference type="InterPro" id="IPR036737">
    <property type="entry name" value="OmpA-like_sf"/>
</dbReference>
<protein>
    <recommendedName>
        <fullName evidence="4">OmpA family protein</fullName>
    </recommendedName>
</protein>
<evidence type="ECO:0000313" key="2">
    <source>
        <dbReference type="EMBL" id="QDO98651.1"/>
    </source>
</evidence>
<dbReference type="SUPFAM" id="SSF103088">
    <property type="entry name" value="OmpA-like"/>
    <property type="match status" value="1"/>
</dbReference>
<sequence>MVLIGKTSASAAAPGGFMLRSMAGAALLVAMLGLAGCGSWADPTEWKDPTGWFGGDDADAAPVPSGNIARDAGTNAERFPNLARVPPRPVEMSANSERRQAVDSLAADRANARYTDEELRARPADSNTPPPAPRQPATQLPSANQQPLPRGAVEPRSQQMAQQPGAAPVTQAPLPAPGQQAQAPAPVPAATPQRTDTYSQSLAQSGATTLPAGLAQPQGGASYSPVALPGSQQLLAIVRFGNGASGLGNDDKALIKRVAEYYKGVGGKGSLKVTTYASQATTGLAQRRTDNVLAELRRHGASEIAAATTAPPAGTAGGAADDYGRRVEIYLVN</sequence>
<evidence type="ECO:0008006" key="4">
    <source>
        <dbReference type="Google" id="ProtNLM"/>
    </source>
</evidence>
<gene>
    <name evidence="2" type="ORF">FNB15_15790</name>
</gene>
<reference evidence="2 3" key="1">
    <citation type="submission" date="2019-07" db="EMBL/GenBank/DDBJ databases">
        <title>Genome sequencing for Ferrovibrio sp. K5.</title>
        <authorList>
            <person name="Park S.-J."/>
        </authorList>
    </citation>
    <scope>NUCLEOTIDE SEQUENCE [LARGE SCALE GENOMIC DNA]</scope>
    <source>
        <strain evidence="2 3">K5</strain>
    </source>
</reference>
<feature type="region of interest" description="Disordered" evidence="1">
    <location>
        <begin position="57"/>
        <end position="201"/>
    </location>
</feature>
<feature type="compositionally biased region" description="Low complexity" evidence="1">
    <location>
        <begin position="171"/>
        <end position="193"/>
    </location>
</feature>
<dbReference type="KEGG" id="fer:FNB15_15790"/>
<evidence type="ECO:0000313" key="3">
    <source>
        <dbReference type="Proteomes" id="UP000317496"/>
    </source>
</evidence>
<dbReference type="Proteomes" id="UP000317496">
    <property type="component" value="Chromosome"/>
</dbReference>
<dbReference type="RefSeq" id="WP_144069632.1">
    <property type="nucleotide sequence ID" value="NZ_CP041636.1"/>
</dbReference>
<dbReference type="AlphaFoldDB" id="A0A516H4I9"/>
<proteinExistence type="predicted"/>
<organism evidence="2 3">
    <name type="scientific">Ferrovibrio terrae</name>
    <dbReference type="NCBI Taxonomy" id="2594003"/>
    <lineage>
        <taxon>Bacteria</taxon>
        <taxon>Pseudomonadati</taxon>
        <taxon>Pseudomonadota</taxon>
        <taxon>Alphaproteobacteria</taxon>
        <taxon>Rhodospirillales</taxon>
        <taxon>Rhodospirillaceae</taxon>
        <taxon>Ferrovibrio</taxon>
    </lineage>
</organism>
<accession>A0A516H4I9</accession>
<dbReference type="OrthoDB" id="7305060at2"/>
<dbReference type="EMBL" id="CP041636">
    <property type="protein sequence ID" value="QDO98651.1"/>
    <property type="molecule type" value="Genomic_DNA"/>
</dbReference>
<evidence type="ECO:0000256" key="1">
    <source>
        <dbReference type="SAM" id="MobiDB-lite"/>
    </source>
</evidence>
<keyword evidence="3" id="KW-1185">Reference proteome</keyword>